<reference evidence="3" key="1">
    <citation type="submission" date="2021-07" db="EMBL/GenBank/DDBJ databases">
        <authorList>
            <person name="Durling M."/>
        </authorList>
    </citation>
    <scope>NUCLEOTIDE SEQUENCE</scope>
</reference>
<dbReference type="AlphaFoldDB" id="A0A9N9LY12"/>
<evidence type="ECO:0000313" key="3">
    <source>
        <dbReference type="EMBL" id="CAG8981145.1"/>
    </source>
</evidence>
<evidence type="ECO:0000256" key="2">
    <source>
        <dbReference type="SAM" id="SignalP"/>
    </source>
</evidence>
<keyword evidence="2" id="KW-0732">Signal</keyword>
<feature type="signal peptide" evidence="2">
    <location>
        <begin position="1"/>
        <end position="24"/>
    </location>
</feature>
<dbReference type="EMBL" id="CAJVRM010000451">
    <property type="protein sequence ID" value="CAG8981145.1"/>
    <property type="molecule type" value="Genomic_DNA"/>
</dbReference>
<gene>
    <name evidence="3" type="ORF">HYALB_00005860</name>
</gene>
<name>A0A9N9LY12_9HELO</name>
<organism evidence="3 4">
    <name type="scientific">Hymenoscyphus albidus</name>
    <dbReference type="NCBI Taxonomy" id="595503"/>
    <lineage>
        <taxon>Eukaryota</taxon>
        <taxon>Fungi</taxon>
        <taxon>Dikarya</taxon>
        <taxon>Ascomycota</taxon>
        <taxon>Pezizomycotina</taxon>
        <taxon>Leotiomycetes</taxon>
        <taxon>Helotiales</taxon>
        <taxon>Helotiaceae</taxon>
        <taxon>Hymenoscyphus</taxon>
    </lineage>
</organism>
<comment type="caution">
    <text evidence="3">The sequence shown here is derived from an EMBL/GenBank/DDBJ whole genome shotgun (WGS) entry which is preliminary data.</text>
</comment>
<feature type="chain" id="PRO_5040455460" evidence="2">
    <location>
        <begin position="25"/>
        <end position="699"/>
    </location>
</feature>
<evidence type="ECO:0000313" key="4">
    <source>
        <dbReference type="Proteomes" id="UP000701801"/>
    </source>
</evidence>
<feature type="compositionally biased region" description="Pro residues" evidence="1">
    <location>
        <begin position="285"/>
        <end position="295"/>
    </location>
</feature>
<proteinExistence type="predicted"/>
<sequence length="699" mass="73890">MGYLLVHVFLSLIWGKFFKIHVEAVVLSKTFWNSTNFNASPQNSCSSQSHCTGVPSKSVQISHTTPAPRTTPSVVHLEDLTAFIFESPCQIDQEKILTLTWPDRYVTVATVTTLVSIFKNTTVVASSTYADVTASMELYSILAALPARNSRTSVLNGTVFTDPYGVVYQSPTAITVYDKLKYLPAPTLTSGWLKSEWEQLGEVFSVLPSGYYFSGGGRDVRSWLVENPPAPLPTFWSALPDCDQFLENSGPQAYQHIVESITAYETTTTTLSSALPTQAQVIPAATPPLPTPRPTPLINTPNQRASPGSVNIAAEEPSGPEGSPGAEIETQEPKFEPISPIPKSTLDDLAISSDPVAGSLIVGGQPLPPGDSINQSGTIVSLDTTGTTLFVDGSPHLHPSIQTPPPLGPERSYFTIGTSTYSQNSASEYEVGGQKLRPGDSVIISGTTVSLDSVGSSVFINNTPIPVLKTPPTTARLQLVFGGSTYFQNGASNFELASQILTPGGVVTVSGTTLSLDPKATEAFINNIPFPLYPTPNIAKPQLVIGDSTYLQDASSNFVIASQTLPPGGIITASGTTISLNPKASEVFINNTSVTIRKPSAGPRPQLILGASTYLQNPNSAFEVASQTLKPGGVIIVAGTTLSLDPKASEVVINNIPSTLQAPRITAQPLPPLSTGISATAAKATSKVSTGANVRPYYK</sequence>
<dbReference type="Proteomes" id="UP000701801">
    <property type="component" value="Unassembled WGS sequence"/>
</dbReference>
<feature type="region of interest" description="Disordered" evidence="1">
    <location>
        <begin position="283"/>
        <end position="329"/>
    </location>
</feature>
<dbReference type="OrthoDB" id="3642826at2759"/>
<evidence type="ECO:0000256" key="1">
    <source>
        <dbReference type="SAM" id="MobiDB-lite"/>
    </source>
</evidence>
<accession>A0A9N9LY12</accession>
<protein>
    <submittedName>
        <fullName evidence="3">Uncharacterized protein</fullName>
    </submittedName>
</protein>
<keyword evidence="4" id="KW-1185">Reference proteome</keyword>